<gene>
    <name evidence="2" type="ORF">JIN82_02910</name>
</gene>
<dbReference type="RefSeq" id="WP_200310141.1">
    <property type="nucleotide sequence ID" value="NZ_JAENIM010000016.1"/>
</dbReference>
<evidence type="ECO:0000313" key="2">
    <source>
        <dbReference type="EMBL" id="MBK1790102.1"/>
    </source>
</evidence>
<evidence type="ECO:0000313" key="3">
    <source>
        <dbReference type="Proteomes" id="UP000624703"/>
    </source>
</evidence>
<proteinExistence type="predicted"/>
<reference evidence="2" key="1">
    <citation type="submission" date="2021-01" db="EMBL/GenBank/DDBJ databases">
        <title>Modified the classification status of verrucomicrobia.</title>
        <authorList>
            <person name="Feng X."/>
        </authorList>
    </citation>
    <scope>NUCLEOTIDE SEQUENCE</scope>
    <source>
        <strain evidence="2">_KCTC 22039</strain>
    </source>
</reference>
<dbReference type="EMBL" id="JAENIM010000016">
    <property type="protein sequence ID" value="MBK1790102.1"/>
    <property type="molecule type" value="Genomic_DNA"/>
</dbReference>
<name>A0A8J7MCR4_9BACT</name>
<accession>A0A8J7MCR4</accession>
<comment type="caution">
    <text evidence="2">The sequence shown here is derived from an EMBL/GenBank/DDBJ whole genome shotgun (WGS) entry which is preliminary data.</text>
</comment>
<keyword evidence="3" id="KW-1185">Reference proteome</keyword>
<feature type="signal peptide" evidence="1">
    <location>
        <begin position="1"/>
        <end position="20"/>
    </location>
</feature>
<dbReference type="AlphaFoldDB" id="A0A8J7MCR4"/>
<protein>
    <submittedName>
        <fullName evidence="2">Uncharacterized protein</fullName>
    </submittedName>
</protein>
<dbReference type="Proteomes" id="UP000624703">
    <property type="component" value="Unassembled WGS sequence"/>
</dbReference>
<keyword evidence="1" id="KW-0732">Signal</keyword>
<organism evidence="2 3">
    <name type="scientific">Persicirhabdus sediminis</name>
    <dbReference type="NCBI Taxonomy" id="454144"/>
    <lineage>
        <taxon>Bacteria</taxon>
        <taxon>Pseudomonadati</taxon>
        <taxon>Verrucomicrobiota</taxon>
        <taxon>Verrucomicrobiia</taxon>
        <taxon>Verrucomicrobiales</taxon>
        <taxon>Verrucomicrobiaceae</taxon>
        <taxon>Persicirhabdus</taxon>
    </lineage>
</organism>
<sequence length="295" mass="33800">MKYRFAWFALMLVSLAAALAMVSALDTRGLIEYDPNIAGVKGSAYGKVAGKMVQGDVSFYFHRGTSHEHNHALGEECEECDSHAASVHVHDENCDHGPDLVSSQQKDKPLRVRALSHIELMEATVHRNNSGFYLTDQHDYYLRQETEKLLKFAYELDPTNYVNYSNYYFYLQISDGLGTTEVGEYDLDMLTENTLKFVANDNEDPRAQLTAMNAIINRMYMVTRNPGKYTSADTDKLVIEYESFSNKYIEVRATAESQGRLAMVSAQERADMDERYRFLSRLFESFVIVFERDMK</sequence>
<feature type="chain" id="PRO_5035254130" evidence="1">
    <location>
        <begin position="21"/>
        <end position="295"/>
    </location>
</feature>
<evidence type="ECO:0000256" key="1">
    <source>
        <dbReference type="SAM" id="SignalP"/>
    </source>
</evidence>